<evidence type="ECO:0000313" key="2">
    <source>
        <dbReference type="EMBL" id="NGO70447.1"/>
    </source>
</evidence>
<name>A0A6G4X0Q9_9ACTN</name>
<evidence type="ECO:0000256" key="1">
    <source>
        <dbReference type="SAM" id="Phobius"/>
    </source>
</evidence>
<evidence type="ECO:0000313" key="3">
    <source>
        <dbReference type="Proteomes" id="UP000477722"/>
    </source>
</evidence>
<feature type="transmembrane region" description="Helical" evidence="1">
    <location>
        <begin position="173"/>
        <end position="193"/>
    </location>
</feature>
<keyword evidence="1" id="KW-0472">Membrane</keyword>
<feature type="transmembrane region" description="Helical" evidence="1">
    <location>
        <begin position="37"/>
        <end position="56"/>
    </location>
</feature>
<organism evidence="2 3">
    <name type="scientific">Streptomyces boncukensis</name>
    <dbReference type="NCBI Taxonomy" id="2711219"/>
    <lineage>
        <taxon>Bacteria</taxon>
        <taxon>Bacillati</taxon>
        <taxon>Actinomycetota</taxon>
        <taxon>Actinomycetes</taxon>
        <taxon>Kitasatosporales</taxon>
        <taxon>Streptomycetaceae</taxon>
        <taxon>Streptomyces</taxon>
    </lineage>
</organism>
<protein>
    <submittedName>
        <fullName evidence="2">ABC transporter permease subunit</fullName>
    </submittedName>
</protein>
<dbReference type="RefSeq" id="WP_165300114.1">
    <property type="nucleotide sequence ID" value="NZ_JAAKZZ010000196.1"/>
</dbReference>
<accession>A0A6G4X0Q9</accession>
<feature type="transmembrane region" description="Helical" evidence="1">
    <location>
        <begin position="259"/>
        <end position="277"/>
    </location>
</feature>
<feature type="transmembrane region" description="Helical" evidence="1">
    <location>
        <begin position="88"/>
        <end position="110"/>
    </location>
</feature>
<dbReference type="EMBL" id="JAAKZZ010000196">
    <property type="protein sequence ID" value="NGO70447.1"/>
    <property type="molecule type" value="Genomic_DNA"/>
</dbReference>
<feature type="transmembrane region" description="Helical" evidence="1">
    <location>
        <begin position="200"/>
        <end position="218"/>
    </location>
</feature>
<reference evidence="2 3" key="1">
    <citation type="submission" date="2020-02" db="EMBL/GenBank/DDBJ databases">
        <title>Whole-genome analyses of novel actinobacteria.</title>
        <authorList>
            <person name="Sahin N."/>
            <person name="Tatar D."/>
        </authorList>
    </citation>
    <scope>NUCLEOTIDE SEQUENCE [LARGE SCALE GENOMIC DNA]</scope>
    <source>
        <strain evidence="2 3">SB3404</strain>
    </source>
</reference>
<proteinExistence type="predicted"/>
<dbReference type="Proteomes" id="UP000477722">
    <property type="component" value="Unassembled WGS sequence"/>
</dbReference>
<keyword evidence="3" id="KW-1185">Reference proteome</keyword>
<dbReference type="GO" id="GO:0005886">
    <property type="term" value="C:plasma membrane"/>
    <property type="evidence" value="ECO:0007669"/>
    <property type="project" value="UniProtKB-SubCell"/>
</dbReference>
<dbReference type="GO" id="GO:0140359">
    <property type="term" value="F:ABC-type transporter activity"/>
    <property type="evidence" value="ECO:0007669"/>
    <property type="project" value="InterPro"/>
</dbReference>
<sequence>MTSTAPAQPAVAPDLRARFRDLLAAEWLKLWSLRSTAWTLFAGALAVLGLNAGTAWDHYRSWDRMSAESQRSFVPDGMPVLDAFTGNGVTFLMLVAAALGALTITGEYGTGLIRTTFAAVPARRSVMAAKVCVTAAVTTGFGTLLALVSYGVTQAILDTRGAGVPLDHPHMPRVLIASALLAPVSGLAGLALGAVLRHSAGAMVACLVVLMVLPLIVLDQRYWTALIDHALPYTAWVRLDDVQGTEHRADFPWTTTGAWTVYAGWALASAAVAVAAVHRRDQ</sequence>
<dbReference type="AlphaFoldDB" id="A0A6G4X0Q9"/>
<feature type="transmembrane region" description="Helical" evidence="1">
    <location>
        <begin position="131"/>
        <end position="153"/>
    </location>
</feature>
<comment type="caution">
    <text evidence="2">The sequence shown here is derived from an EMBL/GenBank/DDBJ whole genome shotgun (WGS) entry which is preliminary data.</text>
</comment>
<keyword evidence="1" id="KW-0812">Transmembrane</keyword>
<keyword evidence="1" id="KW-1133">Transmembrane helix</keyword>
<gene>
    <name evidence="2" type="ORF">G5C65_19235</name>
</gene>